<organism evidence="2 3">
    <name type="scientific">Protea cynaroides</name>
    <dbReference type="NCBI Taxonomy" id="273540"/>
    <lineage>
        <taxon>Eukaryota</taxon>
        <taxon>Viridiplantae</taxon>
        <taxon>Streptophyta</taxon>
        <taxon>Embryophyta</taxon>
        <taxon>Tracheophyta</taxon>
        <taxon>Spermatophyta</taxon>
        <taxon>Magnoliopsida</taxon>
        <taxon>Proteales</taxon>
        <taxon>Proteaceae</taxon>
        <taxon>Protea</taxon>
    </lineage>
</organism>
<proteinExistence type="predicted"/>
<evidence type="ECO:0000313" key="3">
    <source>
        <dbReference type="Proteomes" id="UP001141806"/>
    </source>
</evidence>
<comment type="caution">
    <text evidence="2">The sequence shown here is derived from an EMBL/GenBank/DDBJ whole genome shotgun (WGS) entry which is preliminary data.</text>
</comment>
<keyword evidence="1" id="KW-0175">Coiled coil</keyword>
<dbReference type="AlphaFoldDB" id="A0A9Q0HG74"/>
<reference evidence="2" key="1">
    <citation type="journal article" date="2023" name="Plant J.">
        <title>The genome of the king protea, Protea cynaroides.</title>
        <authorList>
            <person name="Chang J."/>
            <person name="Duong T.A."/>
            <person name="Schoeman C."/>
            <person name="Ma X."/>
            <person name="Roodt D."/>
            <person name="Barker N."/>
            <person name="Li Z."/>
            <person name="Van de Peer Y."/>
            <person name="Mizrachi E."/>
        </authorList>
    </citation>
    <scope>NUCLEOTIDE SEQUENCE</scope>
    <source>
        <tissue evidence="2">Young leaves</tissue>
    </source>
</reference>
<dbReference type="PANTHER" id="PTHR35730">
    <property type="entry name" value="KINETOCHORE PROTEIN SPC24 HOMOLOG-RELATED"/>
    <property type="match status" value="1"/>
</dbReference>
<accession>A0A9Q0HG74</accession>
<dbReference type="InterPro" id="IPR044951">
    <property type="entry name" value="SPC24-like"/>
</dbReference>
<dbReference type="Proteomes" id="UP001141806">
    <property type="component" value="Unassembled WGS sequence"/>
</dbReference>
<feature type="coiled-coil region" evidence="1">
    <location>
        <begin position="131"/>
        <end position="185"/>
    </location>
</feature>
<dbReference type="GO" id="GO:0051983">
    <property type="term" value="P:regulation of chromosome segregation"/>
    <property type="evidence" value="ECO:0007669"/>
    <property type="project" value="InterPro"/>
</dbReference>
<protein>
    <submittedName>
        <fullName evidence="2">Uncharacterized protein</fullName>
    </submittedName>
</protein>
<dbReference type="PANTHER" id="PTHR35730:SF2">
    <property type="entry name" value="KINETOCHORE PROTEIN SPC24 HOMOLOG-RELATED"/>
    <property type="match status" value="1"/>
</dbReference>
<dbReference type="OrthoDB" id="1906227at2759"/>
<keyword evidence="3" id="KW-1185">Reference proteome</keyword>
<sequence>MDRCKFVGDRDVDSVKEQARMSAFGVVSPSVERVLDGLREKKWRCRRLRFFAGNSSGSDFIENHYKNHLQVLKDRKERACFDICWKLILNLLVISYGDDLIECLRNKRDLNTLRQSVDGINMIKSSCETDFSEIKNLLEEYQSRINECKKKIDNAKSEVIADADIDSLQKELQEELNKEDKCREELRSVFN</sequence>
<name>A0A9Q0HG74_9MAGN</name>
<evidence type="ECO:0000313" key="2">
    <source>
        <dbReference type="EMBL" id="KAJ4963462.1"/>
    </source>
</evidence>
<dbReference type="EMBL" id="JAMYWD010000008">
    <property type="protein sequence ID" value="KAJ4963462.1"/>
    <property type="molecule type" value="Genomic_DNA"/>
</dbReference>
<evidence type="ECO:0000256" key="1">
    <source>
        <dbReference type="SAM" id="Coils"/>
    </source>
</evidence>
<gene>
    <name evidence="2" type="ORF">NE237_023401</name>
</gene>